<sequence length="48" mass="5892">MDKKNKDALIYRLNWIRKYAEEGRIENIKEEVERLLDEVEHFDVVVPF</sequence>
<dbReference type="RefSeq" id="WP_078991850.1">
    <property type="nucleotide sequence ID" value="NZ_CP022405.1"/>
</dbReference>
<evidence type="ECO:0000313" key="3">
    <source>
        <dbReference type="Proteomes" id="UP000962161"/>
    </source>
</evidence>
<accession>A0AAE6I7Y7</accession>
<feature type="coiled-coil region" evidence="1">
    <location>
        <begin position="18"/>
        <end position="45"/>
    </location>
</feature>
<proteinExistence type="predicted"/>
<dbReference type="AlphaFoldDB" id="A0AAE6I7Y7"/>
<dbReference type="EMBL" id="CP022405">
    <property type="protein sequence ID" value="QDY32698.1"/>
    <property type="molecule type" value="Genomic_DNA"/>
</dbReference>
<evidence type="ECO:0000256" key="1">
    <source>
        <dbReference type="SAM" id="Coils"/>
    </source>
</evidence>
<organism evidence="2 3">
    <name type="scientific">Clostridium sporogenes</name>
    <dbReference type="NCBI Taxonomy" id="1509"/>
    <lineage>
        <taxon>Bacteria</taxon>
        <taxon>Bacillati</taxon>
        <taxon>Bacillota</taxon>
        <taxon>Clostridia</taxon>
        <taxon>Eubacteriales</taxon>
        <taxon>Clostridiaceae</taxon>
        <taxon>Clostridium</taxon>
    </lineage>
</organism>
<protein>
    <submittedName>
        <fullName evidence="2">Uncharacterized protein</fullName>
    </submittedName>
</protein>
<evidence type="ECO:0000313" key="2">
    <source>
        <dbReference type="EMBL" id="QDY32698.1"/>
    </source>
</evidence>
<keyword evidence="1" id="KW-0175">Coiled coil</keyword>
<gene>
    <name evidence="2" type="ORF">CGS26_10170</name>
</gene>
<reference evidence="2" key="1">
    <citation type="submission" date="2017-07" db="EMBL/GenBank/DDBJ databases">
        <title>Genome sequencing of BoNT-producing clostridia.</title>
        <authorList>
            <person name="Williamson C."/>
        </authorList>
    </citation>
    <scope>NUCLEOTIDE SEQUENCE</scope>
    <source>
        <strain evidence="2">AM553</strain>
    </source>
</reference>
<dbReference type="Proteomes" id="UP000962161">
    <property type="component" value="Chromosome"/>
</dbReference>
<name>A0AAE6I7Y7_CLOSG</name>